<keyword evidence="1" id="KW-0732">Signal</keyword>
<keyword evidence="3" id="KW-1185">Reference proteome</keyword>
<name>A0A8K0TTV2_9PEZI</name>
<protein>
    <submittedName>
        <fullName evidence="2">Uncharacterized protein</fullName>
    </submittedName>
</protein>
<reference evidence="2" key="1">
    <citation type="journal article" date="2021" name="Nat. Commun.">
        <title>Genetic determinants of endophytism in the Arabidopsis root mycobiome.</title>
        <authorList>
            <person name="Mesny F."/>
            <person name="Miyauchi S."/>
            <person name="Thiergart T."/>
            <person name="Pickel B."/>
            <person name="Atanasova L."/>
            <person name="Karlsson M."/>
            <person name="Huettel B."/>
            <person name="Barry K.W."/>
            <person name="Haridas S."/>
            <person name="Chen C."/>
            <person name="Bauer D."/>
            <person name="Andreopoulos W."/>
            <person name="Pangilinan J."/>
            <person name="LaButti K."/>
            <person name="Riley R."/>
            <person name="Lipzen A."/>
            <person name="Clum A."/>
            <person name="Drula E."/>
            <person name="Henrissat B."/>
            <person name="Kohler A."/>
            <person name="Grigoriev I.V."/>
            <person name="Martin F.M."/>
            <person name="Hacquard S."/>
        </authorList>
    </citation>
    <scope>NUCLEOTIDE SEQUENCE</scope>
    <source>
        <strain evidence="2">MPI-CAGE-AT-0016</strain>
    </source>
</reference>
<dbReference type="Proteomes" id="UP000813385">
    <property type="component" value="Unassembled WGS sequence"/>
</dbReference>
<dbReference type="EMBL" id="JAGPXD010000001">
    <property type="protein sequence ID" value="KAH7374533.1"/>
    <property type="molecule type" value="Genomic_DNA"/>
</dbReference>
<proteinExistence type="predicted"/>
<feature type="signal peptide" evidence="1">
    <location>
        <begin position="1"/>
        <end position="18"/>
    </location>
</feature>
<evidence type="ECO:0000256" key="1">
    <source>
        <dbReference type="SAM" id="SignalP"/>
    </source>
</evidence>
<dbReference type="OrthoDB" id="10662645at2759"/>
<feature type="chain" id="PRO_5035474200" evidence="1">
    <location>
        <begin position="19"/>
        <end position="200"/>
    </location>
</feature>
<comment type="caution">
    <text evidence="2">The sequence shown here is derived from an EMBL/GenBank/DDBJ whole genome shotgun (WGS) entry which is preliminary data.</text>
</comment>
<sequence>MVLLLLGHFFSVMEPSLASWLDHHLLAYICSTHAAAPLASYNRRHSCSHVRNDIGRSTPLVGQTAPPHGREAAEATLLELADGPVDRSRPRSPLTILSFKATLADWEVGCPARQAQEWMGAGEPCDPEAEDTVRLTVRCRGAVPPLKASSDRSHGIEEAPKATCRNTRNPDEAVSDKVIGCIAIFVDATAGAAKGQEQQV</sequence>
<evidence type="ECO:0000313" key="2">
    <source>
        <dbReference type="EMBL" id="KAH7374533.1"/>
    </source>
</evidence>
<dbReference type="AlphaFoldDB" id="A0A8K0TTV2"/>
<gene>
    <name evidence="2" type="ORF">B0T11DRAFT_292353</name>
</gene>
<organism evidence="2 3">
    <name type="scientific">Plectosphaerella cucumerina</name>
    <dbReference type="NCBI Taxonomy" id="40658"/>
    <lineage>
        <taxon>Eukaryota</taxon>
        <taxon>Fungi</taxon>
        <taxon>Dikarya</taxon>
        <taxon>Ascomycota</taxon>
        <taxon>Pezizomycotina</taxon>
        <taxon>Sordariomycetes</taxon>
        <taxon>Hypocreomycetidae</taxon>
        <taxon>Glomerellales</taxon>
        <taxon>Plectosphaerellaceae</taxon>
        <taxon>Plectosphaerella</taxon>
    </lineage>
</organism>
<evidence type="ECO:0000313" key="3">
    <source>
        <dbReference type="Proteomes" id="UP000813385"/>
    </source>
</evidence>
<accession>A0A8K0TTV2</accession>